<evidence type="ECO:0000313" key="2">
    <source>
        <dbReference type="Proteomes" id="UP000299102"/>
    </source>
</evidence>
<proteinExistence type="predicted"/>
<accession>A0A4C1UVL1</accession>
<sequence length="225" mass="25811">MDVEGVWFQQDDAIAHTLRIPMYLARTLPWRSDVLKGAIERASYQRIGVHRRPWIFATPEEFPVRVWPLGCNSKTCTKVHAGFKQEEIEFISTMDELDHSVPRRVCQAIAFRIYHDIGDNGPTTYPSKNTRRTTPLGYECEMCHLIKNCGRPHYRQISFAPHACLTSADSDKQRYKLMNAVLAHAPMYLWLAPSTWCGLVIQRITGTRMHTSKTYETLPVGIGCE</sequence>
<evidence type="ECO:0000313" key="1">
    <source>
        <dbReference type="EMBL" id="GBP29834.1"/>
    </source>
</evidence>
<organism evidence="1 2">
    <name type="scientific">Eumeta variegata</name>
    <name type="common">Bagworm moth</name>
    <name type="synonym">Eumeta japonica</name>
    <dbReference type="NCBI Taxonomy" id="151549"/>
    <lineage>
        <taxon>Eukaryota</taxon>
        <taxon>Metazoa</taxon>
        <taxon>Ecdysozoa</taxon>
        <taxon>Arthropoda</taxon>
        <taxon>Hexapoda</taxon>
        <taxon>Insecta</taxon>
        <taxon>Pterygota</taxon>
        <taxon>Neoptera</taxon>
        <taxon>Endopterygota</taxon>
        <taxon>Lepidoptera</taxon>
        <taxon>Glossata</taxon>
        <taxon>Ditrysia</taxon>
        <taxon>Tineoidea</taxon>
        <taxon>Psychidae</taxon>
        <taxon>Oiketicinae</taxon>
        <taxon>Eumeta</taxon>
    </lineage>
</organism>
<keyword evidence="2" id="KW-1185">Reference proteome</keyword>
<name>A0A4C1UVL1_EUMVA</name>
<protein>
    <submittedName>
        <fullName evidence="1">Uncharacterized protein</fullName>
    </submittedName>
</protein>
<dbReference type="Proteomes" id="UP000299102">
    <property type="component" value="Unassembled WGS sequence"/>
</dbReference>
<comment type="caution">
    <text evidence="1">The sequence shown here is derived from an EMBL/GenBank/DDBJ whole genome shotgun (WGS) entry which is preliminary data.</text>
</comment>
<reference evidence="1 2" key="1">
    <citation type="journal article" date="2019" name="Commun. Biol.">
        <title>The bagworm genome reveals a unique fibroin gene that provides high tensile strength.</title>
        <authorList>
            <person name="Kono N."/>
            <person name="Nakamura H."/>
            <person name="Ohtoshi R."/>
            <person name="Tomita M."/>
            <person name="Numata K."/>
            <person name="Arakawa K."/>
        </authorList>
    </citation>
    <scope>NUCLEOTIDE SEQUENCE [LARGE SCALE GENOMIC DNA]</scope>
</reference>
<dbReference type="EMBL" id="BGZK01000225">
    <property type="protein sequence ID" value="GBP29834.1"/>
    <property type="molecule type" value="Genomic_DNA"/>
</dbReference>
<dbReference type="AlphaFoldDB" id="A0A4C1UVL1"/>
<gene>
    <name evidence="1" type="ORF">EVAR_20163_1</name>
</gene>